<organism evidence="1 2">
    <name type="scientific">Chryseotalea sanaruensis</name>
    <dbReference type="NCBI Taxonomy" id="2482724"/>
    <lineage>
        <taxon>Bacteria</taxon>
        <taxon>Pseudomonadati</taxon>
        <taxon>Bacteroidota</taxon>
        <taxon>Cytophagia</taxon>
        <taxon>Cytophagales</taxon>
        <taxon>Chryseotaleaceae</taxon>
        <taxon>Chryseotalea</taxon>
    </lineage>
</organism>
<sequence length="261" mass="29738">MKRLLPYFLILLISCEDNDLGLESNPIDSKIIIEAREVLEPNSRRLNLFCRTEKIYPCVNYPIIADEEIDANSFKITFTEVGETVLCLTAFGPATVVIDLNSVANGEYEIELNNAKLRNKGTLKVTDTDISFQFGKRNGIDFIRTTTMRVPNNTYWGTIGYHVASSSTLVDEFIQKFVDAGANFGEQLPGHYFYYEIDNAGDIVTNAENSGYYFMRNFIFQYDGDETELEQIVEVEGKNFKEALSIRLSTYEGETFYNWGD</sequence>
<evidence type="ECO:0000313" key="2">
    <source>
        <dbReference type="Proteomes" id="UP000288227"/>
    </source>
</evidence>
<dbReference type="OrthoDB" id="978468at2"/>
<dbReference type="PROSITE" id="PS51257">
    <property type="entry name" value="PROKAR_LIPOPROTEIN"/>
    <property type="match status" value="1"/>
</dbReference>
<comment type="caution">
    <text evidence="1">The sequence shown here is derived from an EMBL/GenBank/DDBJ whole genome shotgun (WGS) entry which is preliminary data.</text>
</comment>
<proteinExistence type="predicted"/>
<dbReference type="RefSeq" id="WP_127122589.1">
    <property type="nucleotide sequence ID" value="NZ_BHXQ01000004.1"/>
</dbReference>
<protein>
    <submittedName>
        <fullName evidence="1">Uncharacterized protein</fullName>
    </submittedName>
</protein>
<evidence type="ECO:0000313" key="1">
    <source>
        <dbReference type="EMBL" id="GCC51926.1"/>
    </source>
</evidence>
<accession>A0A401UAJ1</accession>
<reference evidence="1 2" key="1">
    <citation type="submission" date="2018-11" db="EMBL/GenBank/DDBJ databases">
        <title>Chryseotalea sanarue gen. nov., sp., nov., a member of the family Cytophagaceae, isolated from a brackish lake in Hamamatsu Japan.</title>
        <authorList>
            <person name="Maejima Y."/>
            <person name="Iino T."/>
            <person name="Muraguchi Y."/>
            <person name="Fukuda K."/>
            <person name="Ohkuma M."/>
            <person name="Moriuchi R."/>
            <person name="Dohra H."/>
            <person name="Kimbara K."/>
            <person name="Shintani M."/>
        </authorList>
    </citation>
    <scope>NUCLEOTIDE SEQUENCE [LARGE SCALE GENOMIC DNA]</scope>
    <source>
        <strain evidence="1 2">Ys</strain>
    </source>
</reference>
<dbReference type="EMBL" id="BHXQ01000004">
    <property type="protein sequence ID" value="GCC51926.1"/>
    <property type="molecule type" value="Genomic_DNA"/>
</dbReference>
<keyword evidence="2" id="KW-1185">Reference proteome</keyword>
<dbReference type="Proteomes" id="UP000288227">
    <property type="component" value="Unassembled WGS sequence"/>
</dbReference>
<gene>
    <name evidence="1" type="ORF">SanaruYs_21570</name>
</gene>
<name>A0A401UAJ1_9BACT</name>
<dbReference type="AlphaFoldDB" id="A0A401UAJ1"/>